<keyword evidence="6" id="KW-0547">Nucleotide-binding</keyword>
<comment type="subcellular location">
    <subcellularLocation>
        <location evidence="1">Cell membrane</location>
        <topology evidence="1">Peripheral membrane protein</topology>
    </subcellularLocation>
</comment>
<dbReference type="GO" id="GO:0016887">
    <property type="term" value="F:ATP hydrolysis activity"/>
    <property type="evidence" value="ECO:0007669"/>
    <property type="project" value="InterPro"/>
</dbReference>
<dbReference type="KEGG" id="ach:Achl_4608"/>
<evidence type="ECO:0000256" key="6">
    <source>
        <dbReference type="ARBA" id="ARBA00022741"/>
    </source>
</evidence>
<organism evidence="12 13">
    <name type="scientific">Pseudarthrobacter chlorophenolicus (strain ATCC 700700 / DSM 12829 / CIP 107037 / JCM 12360 / KCTC 9906 / NCIMB 13794 / A6)</name>
    <name type="common">Arthrobacter chlorophenolicus</name>
    <dbReference type="NCBI Taxonomy" id="452863"/>
    <lineage>
        <taxon>Bacteria</taxon>
        <taxon>Bacillati</taxon>
        <taxon>Actinomycetota</taxon>
        <taxon>Actinomycetes</taxon>
        <taxon>Micrococcales</taxon>
        <taxon>Micrococcaceae</taxon>
        <taxon>Pseudarthrobacter</taxon>
    </lineage>
</organism>
<keyword evidence="8" id="KW-1278">Translocase</keyword>
<dbReference type="Gene3D" id="3.40.50.300">
    <property type="entry name" value="P-loop containing nucleotide triphosphate hydrolases"/>
    <property type="match status" value="2"/>
</dbReference>
<accession>B8HJG1</accession>
<dbReference type="InterPro" id="IPR003593">
    <property type="entry name" value="AAA+_ATPase"/>
</dbReference>
<evidence type="ECO:0000256" key="9">
    <source>
        <dbReference type="ARBA" id="ARBA00023136"/>
    </source>
</evidence>
<evidence type="ECO:0000256" key="3">
    <source>
        <dbReference type="ARBA" id="ARBA00022475"/>
    </source>
</evidence>
<dbReference type="eggNOG" id="COG1129">
    <property type="taxonomic scope" value="Bacteria"/>
</dbReference>
<name>B8HJG1_PSECP</name>
<evidence type="ECO:0000256" key="1">
    <source>
        <dbReference type="ARBA" id="ARBA00004202"/>
    </source>
</evidence>
<evidence type="ECO:0000256" key="8">
    <source>
        <dbReference type="ARBA" id="ARBA00022967"/>
    </source>
</evidence>
<feature type="compositionally biased region" description="Polar residues" evidence="10">
    <location>
        <begin position="506"/>
        <end position="519"/>
    </location>
</feature>
<dbReference type="InterPro" id="IPR050107">
    <property type="entry name" value="ABC_carbohydrate_import_ATPase"/>
</dbReference>
<gene>
    <name evidence="12" type="ordered locus">Achl_4608</name>
</gene>
<evidence type="ECO:0000259" key="11">
    <source>
        <dbReference type="PROSITE" id="PS50893"/>
    </source>
</evidence>
<dbReference type="GO" id="GO:0005524">
    <property type="term" value="F:ATP binding"/>
    <property type="evidence" value="ECO:0007669"/>
    <property type="project" value="UniProtKB-KW"/>
</dbReference>
<dbReference type="Proteomes" id="UP000002505">
    <property type="component" value="Plasmid pACHL02"/>
</dbReference>
<feature type="domain" description="ABC transporter" evidence="11">
    <location>
        <begin position="20"/>
        <end position="256"/>
    </location>
</feature>
<evidence type="ECO:0000313" key="12">
    <source>
        <dbReference type="EMBL" id="ACL42559.1"/>
    </source>
</evidence>
<proteinExistence type="predicted"/>
<dbReference type="SUPFAM" id="SSF52540">
    <property type="entry name" value="P-loop containing nucleoside triphosphate hydrolases"/>
    <property type="match status" value="2"/>
</dbReference>
<dbReference type="PANTHER" id="PTHR43790:SF3">
    <property type="entry name" value="D-ALLOSE IMPORT ATP-BINDING PROTEIN ALSA-RELATED"/>
    <property type="match status" value="1"/>
</dbReference>
<protein>
    <submittedName>
        <fullName evidence="12">ABC transporter related</fullName>
    </submittedName>
</protein>
<dbReference type="AlphaFoldDB" id="B8HJG1"/>
<dbReference type="SMART" id="SM00382">
    <property type="entry name" value="AAA"/>
    <property type="match status" value="2"/>
</dbReference>
<dbReference type="PROSITE" id="PS50893">
    <property type="entry name" value="ABC_TRANSPORTER_2"/>
    <property type="match status" value="2"/>
</dbReference>
<geneLocation type="plasmid" evidence="12 13">
    <name>pACHL02</name>
</geneLocation>
<dbReference type="InterPro" id="IPR003439">
    <property type="entry name" value="ABC_transporter-like_ATP-bd"/>
</dbReference>
<evidence type="ECO:0000256" key="2">
    <source>
        <dbReference type="ARBA" id="ARBA00022448"/>
    </source>
</evidence>
<sequence length="519" mass="56176">MTGSRIGPTMTTTTSRQPLLQLEGITKRFGATLALNNVHFDLRAGEVHALMGENGAGKSTLMKILAGNVTRDSGRILMDGNEIDIRSPQEAVSHGIAIIHQELNTVPAMTVAENLALGREPSTRFGALDRRAMISQAREKLARVGARIDPRSELGQLSIGMQQMVEIARAVSENAKILVLDEPTAALSRSETLHLFKIINELRDAGVGLVYISHRMEEVWELGDRVTVFRDGTYVGTREKTEISPPDVVRMMVGRNLEDLYHHDRHSPGEVMLDVKDLTDGAGIGPVSFQVRAGEVVALSGLIGAGRTETARMIFGADRPRGGTVTVQGKAALASSPAQAIARGIAMVPEDRKDQALFVSHTVEDNIAVSSLGGHVNAGVLQRTRIRNAVKKQMERLHLRQNALRLPVSALSGGNQQKAVLARWLMRESDVLILDEPTRGVDIGAKSEIYEVINDLARAGKAILVISSDLPEAIGISDRLLVMRSGQIVHELNSRTASEEDVMSHATGTAAQTNGEFHD</sequence>
<keyword evidence="5" id="KW-0677">Repeat</keyword>
<dbReference type="FunFam" id="3.40.50.300:FF:000127">
    <property type="entry name" value="Ribose import ATP-binding protein RbsA"/>
    <property type="match status" value="1"/>
</dbReference>
<evidence type="ECO:0000256" key="7">
    <source>
        <dbReference type="ARBA" id="ARBA00022840"/>
    </source>
</evidence>
<evidence type="ECO:0000313" key="13">
    <source>
        <dbReference type="Proteomes" id="UP000002505"/>
    </source>
</evidence>
<keyword evidence="12" id="KW-0614">Plasmid</keyword>
<evidence type="ECO:0000256" key="5">
    <source>
        <dbReference type="ARBA" id="ARBA00022737"/>
    </source>
</evidence>
<dbReference type="InterPro" id="IPR017871">
    <property type="entry name" value="ABC_transporter-like_CS"/>
</dbReference>
<evidence type="ECO:0000256" key="10">
    <source>
        <dbReference type="SAM" id="MobiDB-lite"/>
    </source>
</evidence>
<keyword evidence="7" id="KW-0067">ATP-binding</keyword>
<feature type="region of interest" description="Disordered" evidence="10">
    <location>
        <begin position="496"/>
        <end position="519"/>
    </location>
</feature>
<dbReference type="InterPro" id="IPR027417">
    <property type="entry name" value="P-loop_NTPase"/>
</dbReference>
<dbReference type="CDD" id="cd03216">
    <property type="entry name" value="ABC_Carb_Monos_I"/>
    <property type="match status" value="1"/>
</dbReference>
<keyword evidence="9" id="KW-0472">Membrane</keyword>
<dbReference type="HOGENOM" id="CLU_000604_92_3_11"/>
<keyword evidence="3" id="KW-1003">Cell membrane</keyword>
<dbReference type="PROSITE" id="PS00211">
    <property type="entry name" value="ABC_TRANSPORTER_1"/>
    <property type="match status" value="1"/>
</dbReference>
<evidence type="ECO:0000256" key="4">
    <source>
        <dbReference type="ARBA" id="ARBA00022597"/>
    </source>
</evidence>
<keyword evidence="2" id="KW-0813">Transport</keyword>
<keyword evidence="13" id="KW-1185">Reference proteome</keyword>
<dbReference type="GO" id="GO:0005886">
    <property type="term" value="C:plasma membrane"/>
    <property type="evidence" value="ECO:0007669"/>
    <property type="project" value="UniProtKB-SubCell"/>
</dbReference>
<dbReference type="PANTHER" id="PTHR43790">
    <property type="entry name" value="CARBOHYDRATE TRANSPORT ATP-BINDING PROTEIN MG119-RELATED"/>
    <property type="match status" value="1"/>
</dbReference>
<dbReference type="Pfam" id="PF00005">
    <property type="entry name" value="ABC_tran"/>
    <property type="match status" value="2"/>
</dbReference>
<reference evidence="12" key="1">
    <citation type="submission" date="2009-01" db="EMBL/GenBank/DDBJ databases">
        <title>Complete sequence of plasmid2 of Arthrobacter chlorophenolicus A6.</title>
        <authorList>
            <consortium name="US DOE Joint Genome Institute"/>
            <person name="Lucas S."/>
            <person name="Copeland A."/>
            <person name="Lapidus A."/>
            <person name="Glavina del Rio T."/>
            <person name="Tice H."/>
            <person name="Bruce D."/>
            <person name="Goodwin L."/>
            <person name="Pitluck S."/>
            <person name="Goltsman E."/>
            <person name="Clum A."/>
            <person name="Larimer F."/>
            <person name="Land M."/>
            <person name="Hauser L."/>
            <person name="Kyrpides N."/>
            <person name="Mikhailova N."/>
            <person name="Jansson J."/>
            <person name="Richardson P."/>
        </authorList>
    </citation>
    <scope>NUCLEOTIDE SEQUENCE [LARGE SCALE GENOMIC DNA]</scope>
    <source>
        <strain evidence="12">A6</strain>
        <plasmid evidence="12">pACHL02</plasmid>
    </source>
</reference>
<keyword evidence="4" id="KW-0762">Sugar transport</keyword>
<dbReference type="CDD" id="cd03215">
    <property type="entry name" value="ABC_Carb_Monos_II"/>
    <property type="match status" value="1"/>
</dbReference>
<feature type="domain" description="ABC transporter" evidence="11">
    <location>
        <begin position="255"/>
        <end position="510"/>
    </location>
</feature>
<dbReference type="EMBL" id="CP001343">
    <property type="protein sequence ID" value="ACL42559.1"/>
    <property type="molecule type" value="Genomic_DNA"/>
</dbReference>